<keyword evidence="6 13" id="KW-0812">Transmembrane</keyword>
<evidence type="ECO:0000256" key="2">
    <source>
        <dbReference type="ARBA" id="ARBA00004370"/>
    </source>
</evidence>
<dbReference type="Proteomes" id="UP000541444">
    <property type="component" value="Unassembled WGS sequence"/>
</dbReference>
<evidence type="ECO:0000256" key="8">
    <source>
        <dbReference type="ARBA" id="ARBA00022982"/>
    </source>
</evidence>
<organism evidence="14 15">
    <name type="scientific">Kingdonia uniflora</name>
    <dbReference type="NCBI Taxonomy" id="39325"/>
    <lineage>
        <taxon>Eukaryota</taxon>
        <taxon>Viridiplantae</taxon>
        <taxon>Streptophyta</taxon>
        <taxon>Embryophyta</taxon>
        <taxon>Tracheophyta</taxon>
        <taxon>Spermatophyta</taxon>
        <taxon>Magnoliopsida</taxon>
        <taxon>Ranunculales</taxon>
        <taxon>Circaeasteraceae</taxon>
        <taxon>Kingdonia</taxon>
    </lineage>
</organism>
<dbReference type="GO" id="GO:0102721">
    <property type="term" value="F:ubiquinol:oxygen oxidoreductase activity"/>
    <property type="evidence" value="ECO:0007669"/>
    <property type="project" value="UniProtKB-EC"/>
</dbReference>
<keyword evidence="11 13" id="KW-0408">Iron</keyword>
<evidence type="ECO:0000256" key="5">
    <source>
        <dbReference type="ARBA" id="ARBA00022660"/>
    </source>
</evidence>
<dbReference type="Pfam" id="PF01786">
    <property type="entry name" value="AOX"/>
    <property type="match status" value="2"/>
</dbReference>
<name>A0A7J7P4B0_9MAGN</name>
<dbReference type="GO" id="GO:0016020">
    <property type="term" value="C:membrane"/>
    <property type="evidence" value="ECO:0007669"/>
    <property type="project" value="UniProtKB-SubCell"/>
</dbReference>
<dbReference type="PANTHER" id="PTHR31803:SF6">
    <property type="entry name" value="UBIQUINOL OXIDASE 2, MITOCHONDRIAL"/>
    <property type="match status" value="1"/>
</dbReference>
<evidence type="ECO:0000256" key="4">
    <source>
        <dbReference type="ARBA" id="ARBA00022448"/>
    </source>
</evidence>
<evidence type="ECO:0000313" key="14">
    <source>
        <dbReference type="EMBL" id="KAF6174180.1"/>
    </source>
</evidence>
<dbReference type="PANTHER" id="PTHR31803">
    <property type="entry name" value="ALTERNATIVE OXIDASE"/>
    <property type="match status" value="1"/>
</dbReference>
<keyword evidence="15" id="KW-1185">Reference proteome</keyword>
<evidence type="ECO:0000256" key="3">
    <source>
        <dbReference type="ARBA" id="ARBA00008388"/>
    </source>
</evidence>
<sequence>MMLETMAAVPGMVEGMLLHLRSLRKFEPSSGWIKALLEEAENERMHLMTMADLVKPNAHRVAVHSYTEFLKDIESGAIKNIPAPAIAIDYWKLPKDVTFKDVVTVIRADETRSNDNTYKSPSL</sequence>
<dbReference type="InterPro" id="IPR038659">
    <property type="entry name" value="AOX_sf"/>
</dbReference>
<comment type="cofactor">
    <cofactor evidence="13">
        <name>Fe cation</name>
        <dbReference type="ChEBI" id="CHEBI:24875"/>
    </cofactor>
    <text evidence="13">Binds 2 iron ions per subunit.</text>
</comment>
<keyword evidence="12 13" id="KW-0472">Membrane</keyword>
<evidence type="ECO:0000256" key="6">
    <source>
        <dbReference type="ARBA" id="ARBA00022692"/>
    </source>
</evidence>
<dbReference type="AlphaFoldDB" id="A0A7J7P4B0"/>
<comment type="catalytic activity">
    <reaction evidence="1 13">
        <text>2 a ubiquinol + O2 = 2 a ubiquinone + 2 H2O</text>
        <dbReference type="Rhea" id="RHEA:30255"/>
        <dbReference type="Rhea" id="RHEA-COMP:9565"/>
        <dbReference type="Rhea" id="RHEA-COMP:9566"/>
        <dbReference type="ChEBI" id="CHEBI:15377"/>
        <dbReference type="ChEBI" id="CHEBI:15379"/>
        <dbReference type="ChEBI" id="CHEBI:16389"/>
        <dbReference type="ChEBI" id="CHEBI:17976"/>
        <dbReference type="EC" id="1.10.3.11"/>
    </reaction>
</comment>
<dbReference type="EMBL" id="JACGCM010000287">
    <property type="protein sequence ID" value="KAF6174180.1"/>
    <property type="molecule type" value="Genomic_DNA"/>
</dbReference>
<evidence type="ECO:0000256" key="13">
    <source>
        <dbReference type="RuleBase" id="RU003779"/>
    </source>
</evidence>
<evidence type="ECO:0000313" key="15">
    <source>
        <dbReference type="Proteomes" id="UP000541444"/>
    </source>
</evidence>
<dbReference type="GO" id="GO:0010230">
    <property type="term" value="P:alternative respiration"/>
    <property type="evidence" value="ECO:0007669"/>
    <property type="project" value="TreeGrafter"/>
</dbReference>
<keyword evidence="9" id="KW-1133">Transmembrane helix</keyword>
<dbReference type="Gene3D" id="1.20.1260.140">
    <property type="entry name" value="Alternative oxidase"/>
    <property type="match status" value="2"/>
</dbReference>
<evidence type="ECO:0000256" key="9">
    <source>
        <dbReference type="ARBA" id="ARBA00022989"/>
    </source>
</evidence>
<dbReference type="GO" id="GO:0106292">
    <property type="term" value="F:superoxide-generating NADPH oxidase activity"/>
    <property type="evidence" value="ECO:0007669"/>
    <property type="project" value="UniProtKB-ARBA"/>
</dbReference>
<keyword evidence="4" id="KW-0813">Transport</keyword>
<accession>A0A7J7P4B0</accession>
<comment type="subcellular location">
    <subcellularLocation>
        <location evidence="2">Membrane</location>
    </subcellularLocation>
</comment>
<dbReference type="OrthoDB" id="16906at2759"/>
<dbReference type="GO" id="GO:0098803">
    <property type="term" value="C:respiratory chain complex"/>
    <property type="evidence" value="ECO:0007669"/>
    <property type="project" value="UniProtKB-UniRule"/>
</dbReference>
<proteinExistence type="inferred from homology"/>
<evidence type="ECO:0000256" key="11">
    <source>
        <dbReference type="ARBA" id="ARBA00023004"/>
    </source>
</evidence>
<comment type="caution">
    <text evidence="14">The sequence shown here is derived from an EMBL/GenBank/DDBJ whole genome shotgun (WGS) entry which is preliminary data.</text>
</comment>
<keyword evidence="7 13" id="KW-0479">Metal-binding</keyword>
<keyword evidence="8 13" id="KW-0249">Electron transport</keyword>
<evidence type="ECO:0000256" key="10">
    <source>
        <dbReference type="ARBA" id="ARBA00023002"/>
    </source>
</evidence>
<evidence type="ECO:0000256" key="12">
    <source>
        <dbReference type="ARBA" id="ARBA00023136"/>
    </source>
</evidence>
<gene>
    <name evidence="14" type="ORF">GIB67_033712</name>
</gene>
<dbReference type="EC" id="1.10.3.11" evidence="13"/>
<protein>
    <recommendedName>
        <fullName evidence="13">Ubiquinol oxidase</fullName>
        <ecNumber evidence="13">1.10.3.11</ecNumber>
    </recommendedName>
</protein>
<dbReference type="GO" id="GO:0046872">
    <property type="term" value="F:metal ion binding"/>
    <property type="evidence" value="ECO:0007669"/>
    <property type="project" value="UniProtKB-UniRule"/>
</dbReference>
<dbReference type="InterPro" id="IPR002680">
    <property type="entry name" value="AOX"/>
</dbReference>
<keyword evidence="5 13" id="KW-0679">Respiratory chain</keyword>
<evidence type="ECO:0000256" key="1">
    <source>
        <dbReference type="ARBA" id="ARBA00001192"/>
    </source>
</evidence>
<keyword evidence="10 13" id="KW-0560">Oxidoreductase</keyword>
<evidence type="ECO:0000256" key="7">
    <source>
        <dbReference type="ARBA" id="ARBA00022723"/>
    </source>
</evidence>
<dbReference type="GO" id="GO:0005739">
    <property type="term" value="C:mitochondrion"/>
    <property type="evidence" value="ECO:0007669"/>
    <property type="project" value="TreeGrafter"/>
</dbReference>
<dbReference type="GO" id="GO:0009916">
    <property type="term" value="F:alternative oxidase activity"/>
    <property type="evidence" value="ECO:0007669"/>
    <property type="project" value="UniProtKB-UniRule"/>
</dbReference>
<reference evidence="14 15" key="1">
    <citation type="journal article" date="2020" name="IScience">
        <title>Genome Sequencing of the Endangered Kingdonia uniflora (Circaeasteraceae, Ranunculales) Reveals Potential Mechanisms of Evolutionary Specialization.</title>
        <authorList>
            <person name="Sun Y."/>
            <person name="Deng T."/>
            <person name="Zhang A."/>
            <person name="Moore M.J."/>
            <person name="Landis J.B."/>
            <person name="Lin N."/>
            <person name="Zhang H."/>
            <person name="Zhang X."/>
            <person name="Huang J."/>
            <person name="Zhang X."/>
            <person name="Sun H."/>
            <person name="Wang H."/>
        </authorList>
    </citation>
    <scope>NUCLEOTIDE SEQUENCE [LARGE SCALE GENOMIC DNA]</scope>
    <source>
        <strain evidence="14">TB1705</strain>
        <tissue evidence="14">Leaf</tissue>
    </source>
</reference>
<comment type="similarity">
    <text evidence="3 13">Belongs to the alternative oxidase family.</text>
</comment>